<gene>
    <name evidence="1" type="ORF">E4P47_09840</name>
</gene>
<sequence>MKKKKEGKSHAVLREYVTIANRTCIILLPSNNFCYNCVVTIINQLNFTSMQYKLIYKVVNGMMFSPEREFDITAYIPNGWEVQSFSIIEVDKPSANYKEFLYHLAIMCVKELN</sequence>
<protein>
    <submittedName>
        <fullName evidence="1">Uncharacterized protein</fullName>
    </submittedName>
</protein>
<accession>A0A4Y8WLK4</accession>
<organism evidence="1 2">
    <name type="scientific">Porphyromonas levii</name>
    <dbReference type="NCBI Taxonomy" id="28114"/>
    <lineage>
        <taxon>Bacteria</taxon>
        <taxon>Pseudomonadati</taxon>
        <taxon>Bacteroidota</taxon>
        <taxon>Bacteroidia</taxon>
        <taxon>Bacteroidales</taxon>
        <taxon>Porphyromonadaceae</taxon>
        <taxon>Porphyromonas</taxon>
    </lineage>
</organism>
<name>A0A4Y8WLK4_9PORP</name>
<evidence type="ECO:0000313" key="1">
    <source>
        <dbReference type="EMBL" id="TFH93874.1"/>
    </source>
</evidence>
<dbReference type="Proteomes" id="UP000297225">
    <property type="component" value="Unassembled WGS sequence"/>
</dbReference>
<dbReference type="EMBL" id="SPNC01000279">
    <property type="protein sequence ID" value="TFH93874.1"/>
    <property type="molecule type" value="Genomic_DNA"/>
</dbReference>
<comment type="caution">
    <text evidence="1">The sequence shown here is derived from an EMBL/GenBank/DDBJ whole genome shotgun (WGS) entry which is preliminary data.</text>
</comment>
<keyword evidence="2" id="KW-1185">Reference proteome</keyword>
<dbReference type="RefSeq" id="WP_134849307.1">
    <property type="nucleotide sequence ID" value="NZ_CP197400.1"/>
</dbReference>
<evidence type="ECO:0000313" key="2">
    <source>
        <dbReference type="Proteomes" id="UP000297225"/>
    </source>
</evidence>
<dbReference type="AlphaFoldDB" id="A0A4Y8WLK4"/>
<proteinExistence type="predicted"/>
<reference evidence="1 2" key="1">
    <citation type="submission" date="2019-03" db="EMBL/GenBank/DDBJ databases">
        <title>Porphyromonas levii Isolated from the Uterus of Dairy Cows.</title>
        <authorList>
            <person name="Francis A.M."/>
        </authorList>
    </citation>
    <scope>NUCLEOTIDE SEQUENCE [LARGE SCALE GENOMIC DNA]</scope>
    <source>
        <strain evidence="1 2">AF5678</strain>
    </source>
</reference>